<sequence>MTTLEIACFSPQSALTAAQAGADRIEFCHDYASGGLTPTLDAVATVKSQVTIPVYAMIRPHSRDFHYDAIEYAMMRSSLEALKQAGVDGFVFGILLQGELPAVDVQRNKSLVRQVEGRPCTFHRAFDLIPESGWEDALKDIAECGFSSILASGGPGKSAVDCILSLERLVRRARRYGLEIIVGGGVRSSNVGLLREKTNASVFHSAALVSAEDEVRSDQVREIREALDACSSSY</sequence>
<evidence type="ECO:0000313" key="4">
    <source>
        <dbReference type="EMBL" id="THC90072.1"/>
    </source>
</evidence>
<dbReference type="SUPFAM" id="SSF110395">
    <property type="entry name" value="CutC-like"/>
    <property type="match status" value="1"/>
</dbReference>
<gene>
    <name evidence="3" type="ORF">ATNIH1004_003894</name>
    <name evidence="4" type="ORF">EYZ11_010468</name>
</gene>
<dbReference type="PANTHER" id="PTHR12598:SF0">
    <property type="entry name" value="COPPER HOMEOSTASIS PROTEIN CUTC HOMOLOG"/>
    <property type="match status" value="1"/>
</dbReference>
<dbReference type="PANTHER" id="PTHR12598">
    <property type="entry name" value="COPPER HOMEOSTASIS PROTEIN CUTC"/>
    <property type="match status" value="1"/>
</dbReference>
<proteinExistence type="inferred from homology"/>
<accession>A0A4S3J5U6</accession>
<comment type="caution">
    <text evidence="4">The sequence shown here is derived from an EMBL/GenBank/DDBJ whole genome shotgun (WGS) entry which is preliminary data.</text>
</comment>
<evidence type="ECO:0000256" key="2">
    <source>
        <dbReference type="ARBA" id="ARBA00019014"/>
    </source>
</evidence>
<evidence type="ECO:0000256" key="1">
    <source>
        <dbReference type="ARBA" id="ARBA00007768"/>
    </source>
</evidence>
<evidence type="ECO:0000313" key="5">
    <source>
        <dbReference type="Proteomes" id="UP000308092"/>
    </source>
</evidence>
<comment type="similarity">
    <text evidence="1">Belongs to the CutC family.</text>
</comment>
<evidence type="ECO:0000313" key="3">
    <source>
        <dbReference type="EMBL" id="KAA8648011.1"/>
    </source>
</evidence>
<dbReference type="Proteomes" id="UP000308092">
    <property type="component" value="Unassembled WGS sequence"/>
</dbReference>
<dbReference type="AlphaFoldDB" id="A0A4S3J5U6"/>
<dbReference type="Pfam" id="PF03932">
    <property type="entry name" value="CutC"/>
    <property type="match status" value="1"/>
</dbReference>
<dbReference type="Proteomes" id="UP000324241">
    <property type="component" value="Unassembled WGS sequence"/>
</dbReference>
<reference evidence="3 6" key="2">
    <citation type="submission" date="2019-08" db="EMBL/GenBank/DDBJ databases">
        <title>The genome sequence of a newly discovered highly antifungal drug resistant Aspergillus species, Aspergillus tanneri NIH 1004.</title>
        <authorList>
            <person name="Mounaud S."/>
            <person name="Singh I."/>
            <person name="Joardar V."/>
            <person name="Pakala S."/>
            <person name="Pakala S."/>
            <person name="Venepally P."/>
            <person name="Chung J.K."/>
            <person name="Losada L."/>
            <person name="Nierman W.C."/>
        </authorList>
    </citation>
    <scope>NUCLEOTIDE SEQUENCE [LARGE SCALE GENOMIC DNA]</scope>
    <source>
        <strain evidence="3 6">NIH1004</strain>
    </source>
</reference>
<dbReference type="InterPro" id="IPR036822">
    <property type="entry name" value="CutC-like_dom_sf"/>
</dbReference>
<name>A0A4S3J5U6_9EURO</name>
<dbReference type="STRING" id="1220188.A0A4S3J5U6"/>
<dbReference type="GeneID" id="54326596"/>
<dbReference type="GO" id="GO:0005507">
    <property type="term" value="F:copper ion binding"/>
    <property type="evidence" value="ECO:0007669"/>
    <property type="project" value="TreeGrafter"/>
</dbReference>
<dbReference type="EMBL" id="QUQM01000003">
    <property type="protein sequence ID" value="KAA8648011.1"/>
    <property type="molecule type" value="Genomic_DNA"/>
</dbReference>
<dbReference type="OrthoDB" id="7392499at2759"/>
<reference evidence="4 5" key="1">
    <citation type="submission" date="2019-03" db="EMBL/GenBank/DDBJ databases">
        <title>The genome sequence of a newly discovered highly antifungal drug resistant Aspergillus species, Aspergillus tanneri NIH 1004.</title>
        <authorList>
            <person name="Mounaud S."/>
            <person name="Singh I."/>
            <person name="Joardar V."/>
            <person name="Pakala S."/>
            <person name="Pakala S."/>
            <person name="Venepally P."/>
            <person name="Hoover J."/>
            <person name="Nierman W."/>
            <person name="Chung J."/>
            <person name="Losada L."/>
        </authorList>
    </citation>
    <scope>NUCLEOTIDE SEQUENCE [LARGE SCALE GENOMIC DNA]</scope>
    <source>
        <strain evidence="4 5">NIH1004</strain>
    </source>
</reference>
<dbReference type="RefSeq" id="XP_033427372.1">
    <property type="nucleotide sequence ID" value="XM_033568566.1"/>
</dbReference>
<dbReference type="InterPro" id="IPR005627">
    <property type="entry name" value="CutC-like"/>
</dbReference>
<protein>
    <recommendedName>
        <fullName evidence="2">Copper homeostasis protein cutC homolog</fullName>
    </recommendedName>
</protein>
<keyword evidence="5" id="KW-1185">Reference proteome</keyword>
<organism evidence="4 5">
    <name type="scientific">Aspergillus tanneri</name>
    <dbReference type="NCBI Taxonomy" id="1220188"/>
    <lineage>
        <taxon>Eukaryota</taxon>
        <taxon>Fungi</taxon>
        <taxon>Dikarya</taxon>
        <taxon>Ascomycota</taxon>
        <taxon>Pezizomycotina</taxon>
        <taxon>Eurotiomycetes</taxon>
        <taxon>Eurotiomycetidae</taxon>
        <taxon>Eurotiales</taxon>
        <taxon>Aspergillaceae</taxon>
        <taxon>Aspergillus</taxon>
        <taxon>Aspergillus subgen. Circumdati</taxon>
    </lineage>
</organism>
<evidence type="ECO:0000313" key="6">
    <source>
        <dbReference type="Proteomes" id="UP000324241"/>
    </source>
</evidence>
<dbReference type="Gene3D" id="3.20.20.380">
    <property type="entry name" value="Copper homeostasis (CutC) domain"/>
    <property type="match status" value="1"/>
</dbReference>
<dbReference type="EMBL" id="SOSA01000564">
    <property type="protein sequence ID" value="THC90072.1"/>
    <property type="molecule type" value="Genomic_DNA"/>
</dbReference>
<dbReference type="VEuPathDB" id="FungiDB:EYZ11_010468"/>